<comment type="caution">
    <text evidence="5">The sequence shown here is derived from an EMBL/GenBank/DDBJ whole genome shotgun (WGS) entry which is preliminary data.</text>
</comment>
<accession>A0A061SJC2</accession>
<dbReference type="InterPro" id="IPR000835">
    <property type="entry name" value="HTH_MarR-typ"/>
</dbReference>
<keyword evidence="6" id="KW-1185">Reference proteome</keyword>
<dbReference type="InterPro" id="IPR023187">
    <property type="entry name" value="Tscrpt_reg_MarR-type_CS"/>
</dbReference>
<dbReference type="GO" id="GO:0003677">
    <property type="term" value="F:DNA binding"/>
    <property type="evidence" value="ECO:0007669"/>
    <property type="project" value="UniProtKB-KW"/>
</dbReference>
<dbReference type="Proteomes" id="UP000027337">
    <property type="component" value="Unassembled WGS sequence"/>
</dbReference>
<evidence type="ECO:0000256" key="3">
    <source>
        <dbReference type="ARBA" id="ARBA00023163"/>
    </source>
</evidence>
<gene>
    <name evidence="5" type="ORF">PM02_17475</name>
</gene>
<dbReference type="SMART" id="SM00347">
    <property type="entry name" value="HTH_MARR"/>
    <property type="match status" value="1"/>
</dbReference>
<dbReference type="PROSITE" id="PS01117">
    <property type="entry name" value="HTH_MARR_1"/>
    <property type="match status" value="1"/>
</dbReference>
<evidence type="ECO:0000313" key="6">
    <source>
        <dbReference type="Proteomes" id="UP000027337"/>
    </source>
</evidence>
<name>A0A061SJC2_9RHOB</name>
<dbReference type="InterPro" id="IPR039422">
    <property type="entry name" value="MarR/SlyA-like"/>
</dbReference>
<evidence type="ECO:0000256" key="4">
    <source>
        <dbReference type="SAM" id="MobiDB-lite"/>
    </source>
</evidence>
<dbReference type="Gene3D" id="1.10.10.10">
    <property type="entry name" value="Winged helix-like DNA-binding domain superfamily/Winged helix DNA-binding domain"/>
    <property type="match status" value="1"/>
</dbReference>
<dbReference type="InterPro" id="IPR036390">
    <property type="entry name" value="WH_DNA-bd_sf"/>
</dbReference>
<protein>
    <submittedName>
        <fullName evidence="5">MarR family transcriptional regulator</fullName>
    </submittedName>
</protein>
<dbReference type="AlphaFoldDB" id="A0A061SJC2"/>
<dbReference type="Pfam" id="PF12802">
    <property type="entry name" value="MarR_2"/>
    <property type="match status" value="1"/>
</dbReference>
<keyword evidence="1" id="KW-0805">Transcription regulation</keyword>
<reference evidence="5 6" key="1">
    <citation type="journal article" date="2014" name="Genome Announc.">
        <title>Draft Genome Sequences of Two Isolates of the Roseobacter Group, Sulfitobacter sp. Strains 3SOLIMAR09 and 1FIGIMAR09, from Harbors of Mallorca Island (Mediterranean Sea).</title>
        <authorList>
            <person name="Mas-Llado M."/>
            <person name="Pina-Villalonga J.M."/>
            <person name="Brunet-Galmes I."/>
            <person name="Nogales B."/>
            <person name="Bosch R."/>
        </authorList>
    </citation>
    <scope>NUCLEOTIDE SEQUENCE [LARGE SCALE GENOMIC DNA]</scope>
    <source>
        <strain evidence="5 6">1FIGIMAR09</strain>
    </source>
</reference>
<dbReference type="EMBL" id="JEMU01000019">
    <property type="protein sequence ID" value="KAJ01806.1"/>
    <property type="molecule type" value="Genomic_DNA"/>
</dbReference>
<dbReference type="SUPFAM" id="SSF46785">
    <property type="entry name" value="Winged helix' DNA-binding domain"/>
    <property type="match status" value="1"/>
</dbReference>
<dbReference type="STRING" id="83219.PM02_17475"/>
<dbReference type="eggNOG" id="COG1846">
    <property type="taxonomic scope" value="Bacteria"/>
</dbReference>
<evidence type="ECO:0000256" key="1">
    <source>
        <dbReference type="ARBA" id="ARBA00023015"/>
    </source>
</evidence>
<dbReference type="GO" id="GO:0006950">
    <property type="term" value="P:response to stress"/>
    <property type="evidence" value="ECO:0007669"/>
    <property type="project" value="TreeGrafter"/>
</dbReference>
<dbReference type="PANTHER" id="PTHR33164">
    <property type="entry name" value="TRANSCRIPTIONAL REGULATOR, MARR FAMILY"/>
    <property type="match status" value="1"/>
</dbReference>
<keyword evidence="3" id="KW-0804">Transcription</keyword>
<feature type="region of interest" description="Disordered" evidence="4">
    <location>
        <begin position="1"/>
        <end position="24"/>
    </location>
</feature>
<dbReference type="PANTHER" id="PTHR33164:SF43">
    <property type="entry name" value="HTH-TYPE TRANSCRIPTIONAL REPRESSOR YETL"/>
    <property type="match status" value="1"/>
</dbReference>
<dbReference type="InterPro" id="IPR036388">
    <property type="entry name" value="WH-like_DNA-bd_sf"/>
</dbReference>
<proteinExistence type="predicted"/>
<evidence type="ECO:0000313" key="5">
    <source>
        <dbReference type="EMBL" id="KAJ01806.1"/>
    </source>
</evidence>
<organism evidence="5 6">
    <name type="scientific">Sulfitobacter mediterraneus</name>
    <dbReference type="NCBI Taxonomy" id="83219"/>
    <lineage>
        <taxon>Bacteria</taxon>
        <taxon>Pseudomonadati</taxon>
        <taxon>Pseudomonadota</taxon>
        <taxon>Alphaproteobacteria</taxon>
        <taxon>Rhodobacterales</taxon>
        <taxon>Roseobacteraceae</taxon>
        <taxon>Sulfitobacter</taxon>
    </lineage>
</organism>
<dbReference type="GO" id="GO:0003700">
    <property type="term" value="F:DNA-binding transcription factor activity"/>
    <property type="evidence" value="ECO:0007669"/>
    <property type="project" value="InterPro"/>
</dbReference>
<dbReference type="PROSITE" id="PS50995">
    <property type="entry name" value="HTH_MARR_2"/>
    <property type="match status" value="1"/>
</dbReference>
<dbReference type="PRINTS" id="PR00598">
    <property type="entry name" value="HTHMARR"/>
</dbReference>
<keyword evidence="2" id="KW-0238">DNA-binding</keyword>
<sequence length="169" mass="19451">MRPWRHDPHKGRHVTAQSDPSRPDLSRRRLRTWIRLLRLTRGTENQLREYLRVTHDTTLPRFDVMAALYRNQSPMKMTALSKMLLVSNGNASTIVNRLEKDGLVERVSPEKDRRVVNVTLTAEGRAQFEVQAKGHEAMVNDLFDGLEDADLDQIRDLLRRADAAEEAAI</sequence>
<evidence type="ECO:0000256" key="2">
    <source>
        <dbReference type="ARBA" id="ARBA00023125"/>
    </source>
</evidence>